<protein>
    <submittedName>
        <fullName evidence="2">Uncharacterized protein</fullName>
    </submittedName>
</protein>
<dbReference type="Proteomes" id="UP000463224">
    <property type="component" value="Unassembled WGS sequence"/>
</dbReference>
<evidence type="ECO:0000313" key="3">
    <source>
        <dbReference type="Proteomes" id="UP000463224"/>
    </source>
</evidence>
<feature type="signal peptide" evidence="1">
    <location>
        <begin position="1"/>
        <end position="28"/>
    </location>
</feature>
<keyword evidence="1" id="KW-0732">Signal</keyword>
<dbReference type="AlphaFoldDB" id="A0A844QGM0"/>
<comment type="caution">
    <text evidence="2">The sequence shown here is derived from an EMBL/GenBank/DDBJ whole genome shotgun (WGS) entry which is preliminary data.</text>
</comment>
<feature type="chain" id="PRO_5032332376" evidence="1">
    <location>
        <begin position="29"/>
        <end position="153"/>
    </location>
</feature>
<dbReference type="RefSeq" id="WP_156713213.1">
    <property type="nucleotide sequence ID" value="NZ_WPHG01000003.1"/>
</dbReference>
<gene>
    <name evidence="2" type="ORF">GN330_13480</name>
</gene>
<accession>A0A844QGM0</accession>
<organism evidence="2 3">
    <name type="scientific">Nitratireductor arenosus</name>
    <dbReference type="NCBI Taxonomy" id="2682096"/>
    <lineage>
        <taxon>Bacteria</taxon>
        <taxon>Pseudomonadati</taxon>
        <taxon>Pseudomonadota</taxon>
        <taxon>Alphaproteobacteria</taxon>
        <taxon>Hyphomicrobiales</taxon>
        <taxon>Phyllobacteriaceae</taxon>
        <taxon>Nitratireductor</taxon>
    </lineage>
</organism>
<evidence type="ECO:0000313" key="2">
    <source>
        <dbReference type="EMBL" id="MVA98257.1"/>
    </source>
</evidence>
<name>A0A844QGM0_9HYPH</name>
<evidence type="ECO:0000256" key="1">
    <source>
        <dbReference type="SAM" id="SignalP"/>
    </source>
</evidence>
<proteinExistence type="predicted"/>
<sequence length="153" mass="16274">MFAKLVSIFLAATLAAGITVTIAGPAAARDGANLNRESGIQRMGRDLKTAGTPARTRAKIISSVGLAVGTAVGEVSTTVVTCIARCFGVDNGYRPGDMAKQSWKGFKKMWGIKDSPAKPPKPVRARPNYREGPVLRRTNRGMGTHMGYIAVDR</sequence>
<dbReference type="EMBL" id="WPHG01000003">
    <property type="protein sequence ID" value="MVA98257.1"/>
    <property type="molecule type" value="Genomic_DNA"/>
</dbReference>
<reference evidence="2 3" key="1">
    <citation type="submission" date="2019-12" db="EMBL/GenBank/DDBJ databases">
        <title>Nitratireductor arenosus sp. nov., Isolated from sea sand, Jeju island, South Korea.</title>
        <authorList>
            <person name="Kim W."/>
        </authorList>
    </citation>
    <scope>NUCLEOTIDE SEQUENCE [LARGE SCALE GENOMIC DNA]</scope>
    <source>
        <strain evidence="2 3">CAU 1489</strain>
    </source>
</reference>
<keyword evidence="3" id="KW-1185">Reference proteome</keyword>